<dbReference type="CDD" id="cd07989">
    <property type="entry name" value="LPLAT_AGPAT-like"/>
    <property type="match status" value="1"/>
</dbReference>
<accession>A0A2W7SDI2</accession>
<feature type="domain" description="Phospholipid/glycerol acyltransferase" evidence="5">
    <location>
        <begin position="75"/>
        <end position="189"/>
    </location>
</feature>
<sequence>MIKIFHVLFTIYSILLFFTLLMILGLFIVIPLSISPAGGKFSFFLFRVWARLWSFGSGIRYEFQGREFIDRSQPYIFVFNHRSFLDAAIIPLAIPKQVRALGKKELSKIPFFGWVVGKVAIWVDRTDAESRRKSIARLVTFLNQGISTVVAPEGTRNDSDAILLPFKSGAFRLAVETGIPILPIAVIGANKIMKKGSLMIRPGKIKIYFSKPIAAPAASETAVTELSEKCRSRLELLLMEHEK</sequence>
<protein>
    <submittedName>
        <fullName evidence="6">1-acyl-sn-glycerol-3-phosphate acyltransferase</fullName>
    </submittedName>
</protein>
<evidence type="ECO:0000259" key="5">
    <source>
        <dbReference type="SMART" id="SM00563"/>
    </source>
</evidence>
<evidence type="ECO:0000313" key="7">
    <source>
        <dbReference type="Proteomes" id="UP000248882"/>
    </source>
</evidence>
<dbReference type="EMBL" id="QKZT01000018">
    <property type="protein sequence ID" value="PZX48682.1"/>
    <property type="molecule type" value="Genomic_DNA"/>
</dbReference>
<proteinExistence type="predicted"/>
<dbReference type="GO" id="GO:0003841">
    <property type="term" value="F:1-acylglycerol-3-phosphate O-acyltransferase activity"/>
    <property type="evidence" value="ECO:0007669"/>
    <property type="project" value="TreeGrafter"/>
</dbReference>
<evidence type="ECO:0000256" key="4">
    <source>
        <dbReference type="SAM" id="Phobius"/>
    </source>
</evidence>
<feature type="transmembrane region" description="Helical" evidence="4">
    <location>
        <begin position="7"/>
        <end position="32"/>
    </location>
</feature>
<keyword evidence="4" id="KW-0812">Transmembrane</keyword>
<keyword evidence="2 6" id="KW-0808">Transferase</keyword>
<dbReference type="Pfam" id="PF01553">
    <property type="entry name" value="Acyltransferase"/>
    <property type="match status" value="1"/>
</dbReference>
<evidence type="ECO:0000256" key="3">
    <source>
        <dbReference type="ARBA" id="ARBA00023315"/>
    </source>
</evidence>
<dbReference type="GO" id="GO:0006654">
    <property type="term" value="P:phosphatidic acid biosynthetic process"/>
    <property type="evidence" value="ECO:0007669"/>
    <property type="project" value="TreeGrafter"/>
</dbReference>
<keyword evidence="7" id="KW-1185">Reference proteome</keyword>
<dbReference type="InterPro" id="IPR002123">
    <property type="entry name" value="Plipid/glycerol_acylTrfase"/>
</dbReference>
<keyword evidence="3 6" id="KW-0012">Acyltransferase</keyword>
<dbReference type="SMART" id="SM00563">
    <property type="entry name" value="PlsC"/>
    <property type="match status" value="1"/>
</dbReference>
<organism evidence="6 7">
    <name type="scientific">Algoriphagus chordae</name>
    <dbReference type="NCBI Taxonomy" id="237019"/>
    <lineage>
        <taxon>Bacteria</taxon>
        <taxon>Pseudomonadati</taxon>
        <taxon>Bacteroidota</taxon>
        <taxon>Cytophagia</taxon>
        <taxon>Cytophagales</taxon>
        <taxon>Cyclobacteriaceae</taxon>
        <taxon>Algoriphagus</taxon>
    </lineage>
</organism>
<comment type="pathway">
    <text evidence="1">Lipid metabolism.</text>
</comment>
<dbReference type="PANTHER" id="PTHR10434">
    <property type="entry name" value="1-ACYL-SN-GLYCEROL-3-PHOSPHATE ACYLTRANSFERASE"/>
    <property type="match status" value="1"/>
</dbReference>
<evidence type="ECO:0000313" key="6">
    <source>
        <dbReference type="EMBL" id="PZX48682.1"/>
    </source>
</evidence>
<dbReference type="PANTHER" id="PTHR10434:SF11">
    <property type="entry name" value="1-ACYL-SN-GLYCEROL-3-PHOSPHATE ACYLTRANSFERASE"/>
    <property type="match status" value="1"/>
</dbReference>
<gene>
    <name evidence="6" type="ORF">LV85_03496</name>
</gene>
<dbReference type="RefSeq" id="WP_317046460.1">
    <property type="nucleotide sequence ID" value="NZ_QKZT01000018.1"/>
</dbReference>
<keyword evidence="4" id="KW-1133">Transmembrane helix</keyword>
<comment type="caution">
    <text evidence="6">The sequence shown here is derived from an EMBL/GenBank/DDBJ whole genome shotgun (WGS) entry which is preliminary data.</text>
</comment>
<keyword evidence="4" id="KW-0472">Membrane</keyword>
<evidence type="ECO:0000256" key="2">
    <source>
        <dbReference type="ARBA" id="ARBA00022679"/>
    </source>
</evidence>
<reference evidence="6 7" key="1">
    <citation type="submission" date="2018-06" db="EMBL/GenBank/DDBJ databases">
        <title>Genomic Encyclopedia of Archaeal and Bacterial Type Strains, Phase II (KMG-II): from individual species to whole genera.</title>
        <authorList>
            <person name="Goeker M."/>
        </authorList>
    </citation>
    <scope>NUCLEOTIDE SEQUENCE [LARGE SCALE GENOMIC DNA]</scope>
    <source>
        <strain evidence="6 7">DSM 19830</strain>
    </source>
</reference>
<dbReference type="Proteomes" id="UP000248882">
    <property type="component" value="Unassembled WGS sequence"/>
</dbReference>
<dbReference type="AlphaFoldDB" id="A0A2W7SDI2"/>
<evidence type="ECO:0000256" key="1">
    <source>
        <dbReference type="ARBA" id="ARBA00005189"/>
    </source>
</evidence>
<dbReference type="SUPFAM" id="SSF69593">
    <property type="entry name" value="Glycerol-3-phosphate (1)-acyltransferase"/>
    <property type="match status" value="1"/>
</dbReference>
<name>A0A2W7SDI2_9BACT</name>